<dbReference type="KEGG" id="rher:EHE19_016305"/>
<evidence type="ECO:0000256" key="6">
    <source>
        <dbReference type="ARBA" id="ARBA00023136"/>
    </source>
</evidence>
<dbReference type="PROSITE" id="PS50929">
    <property type="entry name" value="ABC_TM1F"/>
    <property type="match status" value="1"/>
</dbReference>
<proteinExistence type="predicted"/>
<name>A0A4U7J5T8_9FIRM</name>
<dbReference type="SUPFAM" id="SSF52540">
    <property type="entry name" value="P-loop containing nucleoside triphosphate hydrolases"/>
    <property type="match status" value="1"/>
</dbReference>
<dbReference type="InterPro" id="IPR036640">
    <property type="entry name" value="ABC1_TM_sf"/>
</dbReference>
<gene>
    <name evidence="7" type="ORF">EHE19_016305</name>
</gene>
<dbReference type="PANTHER" id="PTHR43394:SF1">
    <property type="entry name" value="ATP-BINDING CASSETTE SUB-FAMILY B MEMBER 10, MITOCHONDRIAL"/>
    <property type="match status" value="1"/>
</dbReference>
<reference evidence="7 8" key="1">
    <citation type="submission" date="2020-09" db="EMBL/GenBank/DDBJ databases">
        <title>Characterization and genome sequencing of Ruminiclostridium sp. nov. MA18.</title>
        <authorList>
            <person name="Rettenmaier R."/>
            <person name="Kowollik M.-L."/>
            <person name="Liebl W."/>
            <person name="Zverlov V."/>
        </authorList>
    </citation>
    <scope>NUCLEOTIDE SEQUENCE [LARGE SCALE GENOMIC DNA]</scope>
    <source>
        <strain evidence="7 8">MA18</strain>
    </source>
</reference>
<evidence type="ECO:0000313" key="7">
    <source>
        <dbReference type="EMBL" id="QNU66409.1"/>
    </source>
</evidence>
<dbReference type="InterPro" id="IPR011527">
    <property type="entry name" value="ABC1_TM_dom"/>
</dbReference>
<evidence type="ECO:0000256" key="1">
    <source>
        <dbReference type="ARBA" id="ARBA00004651"/>
    </source>
</evidence>
<dbReference type="Proteomes" id="UP000306409">
    <property type="component" value="Chromosome"/>
</dbReference>
<dbReference type="AlphaFoldDB" id="A0A4U7J5T8"/>
<evidence type="ECO:0000256" key="4">
    <source>
        <dbReference type="ARBA" id="ARBA00022840"/>
    </source>
</evidence>
<dbReference type="InterPro" id="IPR027417">
    <property type="entry name" value="P-loop_NTPase"/>
</dbReference>
<dbReference type="Pfam" id="PF00005">
    <property type="entry name" value="ABC_tran"/>
    <property type="match status" value="1"/>
</dbReference>
<dbReference type="InterPro" id="IPR003593">
    <property type="entry name" value="AAA+_ATPase"/>
</dbReference>
<evidence type="ECO:0000313" key="8">
    <source>
        <dbReference type="Proteomes" id="UP000306409"/>
    </source>
</evidence>
<dbReference type="GO" id="GO:0005524">
    <property type="term" value="F:ATP binding"/>
    <property type="evidence" value="ECO:0007669"/>
    <property type="project" value="UniProtKB-KW"/>
</dbReference>
<evidence type="ECO:0000256" key="3">
    <source>
        <dbReference type="ARBA" id="ARBA00022741"/>
    </source>
</evidence>
<dbReference type="SMART" id="SM00382">
    <property type="entry name" value="AAA"/>
    <property type="match status" value="1"/>
</dbReference>
<evidence type="ECO:0000256" key="5">
    <source>
        <dbReference type="ARBA" id="ARBA00022989"/>
    </source>
</evidence>
<sequence length="554" mass="61873">MGKWKSLLKLCPFLKNYRLILLFGILGVTFSSLISSPIPYLTGNLLDEALLGNKSYVNLYIYSGIIFALYLLDYVVSLASKKLFVKINNSVVNNMRYSVMDKVMDLPMSYLSSTEKGYVQERISECSSIGSIFSPTVVNMFLSIISALFATITMFVINYKLAIMVVTLAPFFFISAKVSTKQFTKNTRDMMESNAVLNAECFEIMNGIEDIKVLNGKKQHISKFNAKITELVYRSVKQNKSMILVVENIRLINNVGILLILLISGLLIINGQFTVGLYTSFSLYSAKVFACTQSIAMFGTSIKPACLSIERLYELLDMKDENYEKSSSLDSITSIEFNQVGFRYKNNLPDVFSKINFKLVKGDKVLLKGENGSGKTTLVKLLLGLYQPTSGVILLNDQDSTKINPKSLRERVGVVSQNIFLFRGTVLSNILYGHEDKSLQDIQNLIESLGLQDYINRLSKGLDTEINQNTSGVSGGQAQIIAFLRALLSKKDIIILDEPISNVDIETSNLIIGILKEKEFDGILIIISHQTNGMEFLNKIIEIKNIEGIPELSL</sequence>
<dbReference type="GO" id="GO:0016887">
    <property type="term" value="F:ATP hydrolysis activity"/>
    <property type="evidence" value="ECO:0007669"/>
    <property type="project" value="InterPro"/>
</dbReference>
<dbReference type="Gene3D" id="3.40.50.300">
    <property type="entry name" value="P-loop containing nucleotide triphosphate hydrolases"/>
    <property type="match status" value="1"/>
</dbReference>
<keyword evidence="8" id="KW-1185">Reference proteome</keyword>
<dbReference type="EMBL" id="CP061336">
    <property type="protein sequence ID" value="QNU66409.1"/>
    <property type="molecule type" value="Genomic_DNA"/>
</dbReference>
<dbReference type="OrthoDB" id="1736581at2"/>
<dbReference type="InterPro" id="IPR039421">
    <property type="entry name" value="Type_1_exporter"/>
</dbReference>
<keyword evidence="2" id="KW-0812">Transmembrane</keyword>
<keyword evidence="5" id="KW-1133">Transmembrane helix</keyword>
<dbReference type="SUPFAM" id="SSF90123">
    <property type="entry name" value="ABC transporter transmembrane region"/>
    <property type="match status" value="1"/>
</dbReference>
<comment type="subcellular location">
    <subcellularLocation>
        <location evidence="1">Cell membrane</location>
        <topology evidence="1">Multi-pass membrane protein</topology>
    </subcellularLocation>
</comment>
<keyword evidence="3" id="KW-0547">Nucleotide-binding</keyword>
<dbReference type="PROSITE" id="PS50893">
    <property type="entry name" value="ABC_TRANSPORTER_2"/>
    <property type="match status" value="1"/>
</dbReference>
<accession>A0A4U7J5T8</accession>
<dbReference type="Gene3D" id="1.20.1560.10">
    <property type="entry name" value="ABC transporter type 1, transmembrane domain"/>
    <property type="match status" value="1"/>
</dbReference>
<dbReference type="PANTHER" id="PTHR43394">
    <property type="entry name" value="ATP-DEPENDENT PERMEASE MDL1, MITOCHONDRIAL"/>
    <property type="match status" value="1"/>
</dbReference>
<dbReference type="CDD" id="cd07346">
    <property type="entry name" value="ABC_6TM_exporters"/>
    <property type="match status" value="1"/>
</dbReference>
<dbReference type="RefSeq" id="WP_137699194.1">
    <property type="nucleotide sequence ID" value="NZ_CP061336.1"/>
</dbReference>
<evidence type="ECO:0000256" key="2">
    <source>
        <dbReference type="ARBA" id="ARBA00022692"/>
    </source>
</evidence>
<dbReference type="Pfam" id="PF00664">
    <property type="entry name" value="ABC_membrane"/>
    <property type="match status" value="1"/>
</dbReference>
<dbReference type="InterPro" id="IPR003439">
    <property type="entry name" value="ABC_transporter-like_ATP-bd"/>
</dbReference>
<organism evidence="7 8">
    <name type="scientific">Ruminiclostridium herbifermentans</name>
    <dbReference type="NCBI Taxonomy" id="2488810"/>
    <lineage>
        <taxon>Bacteria</taxon>
        <taxon>Bacillati</taxon>
        <taxon>Bacillota</taxon>
        <taxon>Clostridia</taxon>
        <taxon>Eubacteriales</taxon>
        <taxon>Oscillospiraceae</taxon>
        <taxon>Ruminiclostridium</taxon>
    </lineage>
</organism>
<keyword evidence="6" id="KW-0472">Membrane</keyword>
<keyword evidence="4 7" id="KW-0067">ATP-binding</keyword>
<dbReference type="GO" id="GO:0005886">
    <property type="term" value="C:plasma membrane"/>
    <property type="evidence" value="ECO:0007669"/>
    <property type="project" value="UniProtKB-SubCell"/>
</dbReference>
<protein>
    <submittedName>
        <fullName evidence="7">ABC transporter ATP-binding protein</fullName>
    </submittedName>
</protein>
<dbReference type="GO" id="GO:0015421">
    <property type="term" value="F:ABC-type oligopeptide transporter activity"/>
    <property type="evidence" value="ECO:0007669"/>
    <property type="project" value="TreeGrafter"/>
</dbReference>